<comment type="caution">
    <text evidence="7">The sequence shown here is derived from an EMBL/GenBank/DDBJ whole genome shotgun (WGS) entry which is preliminary data.</text>
</comment>
<dbReference type="CDD" id="cd01085">
    <property type="entry name" value="APP"/>
    <property type="match status" value="1"/>
</dbReference>
<keyword evidence="2" id="KW-0479">Metal-binding</keyword>
<feature type="domain" description="Peptidase M24 C-terminal" evidence="6">
    <location>
        <begin position="530"/>
        <end position="590"/>
    </location>
</feature>
<keyword evidence="7" id="KW-0031">Aminopeptidase</keyword>
<dbReference type="InterPro" id="IPR029149">
    <property type="entry name" value="Creatin/AminoP/Spt16_N"/>
</dbReference>
<keyword evidence="3" id="KW-0378">Hydrolase</keyword>
<dbReference type="Gene3D" id="3.90.230.10">
    <property type="entry name" value="Creatinase/methionine aminopeptidase superfamily"/>
    <property type="match status" value="1"/>
</dbReference>
<gene>
    <name evidence="7" type="ORF">NFI95_05330</name>
</gene>
<dbReference type="Proteomes" id="UP001524587">
    <property type="component" value="Unassembled WGS sequence"/>
</dbReference>
<evidence type="ECO:0000259" key="5">
    <source>
        <dbReference type="Pfam" id="PF01321"/>
    </source>
</evidence>
<organism evidence="7 8">
    <name type="scientific">Endosaccharibacter trunci</name>
    <dbReference type="NCBI Taxonomy" id="2812733"/>
    <lineage>
        <taxon>Bacteria</taxon>
        <taxon>Pseudomonadati</taxon>
        <taxon>Pseudomonadota</taxon>
        <taxon>Alphaproteobacteria</taxon>
        <taxon>Acetobacterales</taxon>
        <taxon>Acetobacteraceae</taxon>
        <taxon>Endosaccharibacter</taxon>
    </lineage>
</organism>
<protein>
    <submittedName>
        <fullName evidence="7">Aminopeptidase P family protein</fullName>
    </submittedName>
</protein>
<dbReference type="Pfam" id="PF01321">
    <property type="entry name" value="Creatinase_N"/>
    <property type="match status" value="1"/>
</dbReference>
<dbReference type="InterPro" id="IPR033740">
    <property type="entry name" value="Pept_M24B"/>
</dbReference>
<comment type="similarity">
    <text evidence="1">Belongs to the peptidase M24B family.</text>
</comment>
<keyword evidence="7" id="KW-0645">Protease</keyword>
<reference evidence="7 8" key="1">
    <citation type="submission" date="2022-06" db="EMBL/GenBank/DDBJ databases">
        <title>Endosaccharibacter gen. nov., sp. nov., endophytic bacteria isolated from sugarcane.</title>
        <authorList>
            <person name="Pitiwittayakul N."/>
            <person name="Yukphan P."/>
            <person name="Charoenyingcharoen P."/>
            <person name="Tanasupawat S."/>
        </authorList>
    </citation>
    <scope>NUCLEOTIDE SEQUENCE [LARGE SCALE GENOMIC DNA]</scope>
    <source>
        <strain evidence="7 8">KSS8</strain>
    </source>
</reference>
<dbReference type="Pfam" id="PF16189">
    <property type="entry name" value="Creatinase_N_2"/>
    <property type="match status" value="1"/>
</dbReference>
<dbReference type="SUPFAM" id="SSF53092">
    <property type="entry name" value="Creatinase/prolidase N-terminal domain"/>
    <property type="match status" value="2"/>
</dbReference>
<dbReference type="Gene3D" id="3.40.350.10">
    <property type="entry name" value="Creatinase/prolidase N-terminal domain"/>
    <property type="match status" value="2"/>
</dbReference>
<evidence type="ECO:0000313" key="8">
    <source>
        <dbReference type="Proteomes" id="UP001524587"/>
    </source>
</evidence>
<dbReference type="InterPro" id="IPR000994">
    <property type="entry name" value="Pept_M24"/>
</dbReference>
<dbReference type="Pfam" id="PF00557">
    <property type="entry name" value="Peptidase_M24"/>
    <property type="match status" value="1"/>
</dbReference>
<proteinExistence type="inferred from homology"/>
<sequence>MMHGAEKLAALRAVLAGDELDGFVLPRGDEHLGEYVAPYAERLAWLTGFTGSAGMVVVLSDRAAVFSDGRYVLQLAAQTDPACFEREHITETPPEDWLAAALRGGEGEKRIGYDPWLLSQDVLARFNKHGFRMVPVARNPVDAIWHDRPAPPLLPAVPHPMEFAGRESSEKRQEIAAILRAAGQDAAVLTDPASVNWLFNIRGRDVGFTPFALGFAVLESDGSAILFMAPEKIDDALLAWLGDGVSVRPPDALASVLAGYAGRVVRIDPSASAVWFAQTLREAGATVSPGADPCALPKARKNAAEQAGFRRAHALDAMALCGFLQFVAEHGVGLTETELSQHLDRFRARSAEYRGESFPAISGTGPNGAIIHYRADPATARRLGPDEVYLIDSGGQYASGTTDVTRTLWSGPGPAPAELRERVTRVLKGHIALSRARFPQGVHGGRLDALARTALWQAGLDYDHGTGHGVGSCLSVHEGPCGISPAARPVPIEAGMVLSNEPGFYAAGAYGIRLENLVLVVPQPVGQSKPFLGFEPLTLVPFDRALFDVALLDETERDWIDSYHRLVLERIGPLVDDANRPWLEAACAPLELNDPV</sequence>
<evidence type="ECO:0000313" key="7">
    <source>
        <dbReference type="EMBL" id="MCQ8277865.1"/>
    </source>
</evidence>
<evidence type="ECO:0000256" key="1">
    <source>
        <dbReference type="ARBA" id="ARBA00008766"/>
    </source>
</evidence>
<feature type="domain" description="Peptidase M24" evidence="4">
    <location>
        <begin position="308"/>
        <end position="520"/>
    </location>
</feature>
<evidence type="ECO:0000256" key="3">
    <source>
        <dbReference type="ARBA" id="ARBA00022801"/>
    </source>
</evidence>
<dbReference type="InterPro" id="IPR000587">
    <property type="entry name" value="Creatinase_N"/>
</dbReference>
<evidence type="ECO:0000259" key="4">
    <source>
        <dbReference type="Pfam" id="PF00557"/>
    </source>
</evidence>
<accession>A0ABT1W4R2</accession>
<dbReference type="InterPro" id="IPR036005">
    <property type="entry name" value="Creatinase/aminopeptidase-like"/>
</dbReference>
<dbReference type="InterPro" id="IPR032416">
    <property type="entry name" value="Peptidase_M24_C"/>
</dbReference>
<dbReference type="InterPro" id="IPR050422">
    <property type="entry name" value="X-Pro_aminopeptidase_P"/>
</dbReference>
<dbReference type="EMBL" id="JAMSKV010000003">
    <property type="protein sequence ID" value="MCQ8277865.1"/>
    <property type="molecule type" value="Genomic_DNA"/>
</dbReference>
<evidence type="ECO:0000259" key="6">
    <source>
        <dbReference type="Pfam" id="PF16188"/>
    </source>
</evidence>
<feature type="domain" description="Creatinase N-terminal" evidence="5">
    <location>
        <begin position="8"/>
        <end position="129"/>
    </location>
</feature>
<dbReference type="PANTHER" id="PTHR43763:SF6">
    <property type="entry name" value="XAA-PRO AMINOPEPTIDASE 1"/>
    <property type="match status" value="1"/>
</dbReference>
<evidence type="ECO:0000256" key="2">
    <source>
        <dbReference type="ARBA" id="ARBA00022723"/>
    </source>
</evidence>
<dbReference type="Pfam" id="PF16188">
    <property type="entry name" value="Peptidase_M24_C"/>
    <property type="match status" value="1"/>
</dbReference>
<name>A0ABT1W4R2_9PROT</name>
<keyword evidence="8" id="KW-1185">Reference proteome</keyword>
<dbReference type="SUPFAM" id="SSF55920">
    <property type="entry name" value="Creatinase/aminopeptidase"/>
    <property type="match status" value="1"/>
</dbReference>
<dbReference type="GO" id="GO:0004177">
    <property type="term" value="F:aminopeptidase activity"/>
    <property type="evidence" value="ECO:0007669"/>
    <property type="project" value="UniProtKB-KW"/>
</dbReference>
<dbReference type="RefSeq" id="WP_422863326.1">
    <property type="nucleotide sequence ID" value="NZ_JAMSKV010000003.1"/>
</dbReference>
<dbReference type="PANTHER" id="PTHR43763">
    <property type="entry name" value="XAA-PRO AMINOPEPTIDASE 1"/>
    <property type="match status" value="1"/>
</dbReference>